<dbReference type="PANTHER" id="PTHR30487:SF0">
    <property type="entry name" value="PREPILIN LEADER PEPTIDASE_N-METHYLTRANSFERASE-RELATED"/>
    <property type="match status" value="1"/>
</dbReference>
<evidence type="ECO:0000256" key="1">
    <source>
        <dbReference type="ARBA" id="ARBA00004651"/>
    </source>
</evidence>
<dbReference type="Pfam" id="PF01478">
    <property type="entry name" value="Peptidase_A24"/>
    <property type="match status" value="1"/>
</dbReference>
<comment type="similarity">
    <text evidence="2">Belongs to the peptidase A24 family.</text>
</comment>
<dbReference type="GO" id="GO:0005886">
    <property type="term" value="C:plasma membrane"/>
    <property type="evidence" value="ECO:0007669"/>
    <property type="project" value="UniProtKB-SubCell"/>
</dbReference>
<organism evidence="10 11">
    <name type="scientific">Methylomusa anaerophila</name>
    <dbReference type="NCBI Taxonomy" id="1930071"/>
    <lineage>
        <taxon>Bacteria</taxon>
        <taxon>Bacillati</taxon>
        <taxon>Bacillota</taxon>
        <taxon>Negativicutes</taxon>
        <taxon>Selenomonadales</taxon>
        <taxon>Sporomusaceae</taxon>
        <taxon>Methylomusa</taxon>
    </lineage>
</organism>
<sequence>MFETFVFAIGLIGLIGLFVGSFLNVCIYRLPQAKSVIRPPSRCPVCGQNIKVLDLVPVLSWLLLRGRCRYCNTSISRRYIFIELLTASLFLFISLVIGPQLQLIMVLLFASYLIVISVIDYDHHLILNKVLLWFAATGIFVNNVFGNLGFNDSVAAVLTGGGLMLLIAAVTHGDMGGGDVKFIAALGVWLDSSLILLTLFLSFLLGGSAGGLLMIFRIKSRKDFIPFGPFIAIGALVSMLYGHSIIRWYLELRF</sequence>
<dbReference type="Gene3D" id="1.20.120.1220">
    <property type="match status" value="1"/>
</dbReference>
<evidence type="ECO:0000256" key="5">
    <source>
        <dbReference type="ARBA" id="ARBA00022989"/>
    </source>
</evidence>
<dbReference type="PANTHER" id="PTHR30487">
    <property type="entry name" value="TYPE 4 PREPILIN-LIKE PROTEINS LEADER PEPTIDE-PROCESSING ENZYME"/>
    <property type="match status" value="1"/>
</dbReference>
<evidence type="ECO:0000313" key="11">
    <source>
        <dbReference type="Proteomes" id="UP000276437"/>
    </source>
</evidence>
<name>A0A348AQH3_9FIRM</name>
<keyword evidence="6 7" id="KW-0472">Membrane</keyword>
<keyword evidence="3" id="KW-1003">Cell membrane</keyword>
<evidence type="ECO:0000256" key="6">
    <source>
        <dbReference type="ARBA" id="ARBA00023136"/>
    </source>
</evidence>
<accession>A0A348AQH3</accession>
<dbReference type="Pfam" id="PF06750">
    <property type="entry name" value="A24_N_bact"/>
    <property type="match status" value="1"/>
</dbReference>
<evidence type="ECO:0000256" key="3">
    <source>
        <dbReference type="ARBA" id="ARBA00022475"/>
    </source>
</evidence>
<feature type="domain" description="Prepilin peptidase A24 N-terminal" evidence="9">
    <location>
        <begin position="14"/>
        <end position="95"/>
    </location>
</feature>
<reference evidence="10 11" key="1">
    <citation type="journal article" date="2018" name="Int. J. Syst. Evol. Microbiol.">
        <title>Methylomusa anaerophila gen. nov., sp. nov., an anaerobic methanol-utilizing bacterium isolated from a microbial fuel cell.</title>
        <authorList>
            <person name="Amano N."/>
            <person name="Yamamuro A."/>
            <person name="Miyahara M."/>
            <person name="Kouzuma A."/>
            <person name="Abe T."/>
            <person name="Watanabe K."/>
        </authorList>
    </citation>
    <scope>NUCLEOTIDE SEQUENCE [LARGE SCALE GENOMIC DNA]</scope>
    <source>
        <strain evidence="10 11">MMFC1</strain>
    </source>
</reference>
<evidence type="ECO:0000256" key="7">
    <source>
        <dbReference type="SAM" id="Phobius"/>
    </source>
</evidence>
<evidence type="ECO:0000256" key="2">
    <source>
        <dbReference type="ARBA" id="ARBA00005801"/>
    </source>
</evidence>
<gene>
    <name evidence="10" type="primary">comC</name>
    <name evidence="10" type="ORF">MAMMFC1_04033</name>
</gene>
<dbReference type="InterPro" id="IPR000045">
    <property type="entry name" value="Prepilin_IV_endopep_pep"/>
</dbReference>
<dbReference type="OrthoDB" id="9789291at2"/>
<keyword evidence="11" id="KW-1185">Reference proteome</keyword>
<comment type="subcellular location">
    <subcellularLocation>
        <location evidence="1">Cell membrane</location>
        <topology evidence="1">Multi-pass membrane protein</topology>
    </subcellularLocation>
</comment>
<keyword evidence="5 7" id="KW-1133">Transmembrane helix</keyword>
<dbReference type="EMBL" id="AP018449">
    <property type="protein sequence ID" value="BBB93321.1"/>
    <property type="molecule type" value="Genomic_DNA"/>
</dbReference>
<feature type="transmembrane region" description="Helical" evidence="7">
    <location>
        <begin position="230"/>
        <end position="250"/>
    </location>
</feature>
<proteinExistence type="inferred from homology"/>
<dbReference type="AlphaFoldDB" id="A0A348AQH3"/>
<dbReference type="RefSeq" id="WP_126310167.1">
    <property type="nucleotide sequence ID" value="NZ_AP018449.1"/>
</dbReference>
<evidence type="ECO:0000259" key="8">
    <source>
        <dbReference type="Pfam" id="PF01478"/>
    </source>
</evidence>
<feature type="transmembrane region" description="Helical" evidence="7">
    <location>
        <begin position="130"/>
        <end position="148"/>
    </location>
</feature>
<dbReference type="InterPro" id="IPR050882">
    <property type="entry name" value="Prepilin_peptidase/N-MTase"/>
</dbReference>
<protein>
    <submittedName>
        <fullName evidence="10">Type 4 prepilin-like proteins leader peptide-processing enzyme</fullName>
    </submittedName>
</protein>
<dbReference type="GO" id="GO:0006465">
    <property type="term" value="P:signal peptide processing"/>
    <property type="evidence" value="ECO:0007669"/>
    <property type="project" value="TreeGrafter"/>
</dbReference>
<dbReference type="GO" id="GO:0004190">
    <property type="term" value="F:aspartic-type endopeptidase activity"/>
    <property type="evidence" value="ECO:0007669"/>
    <property type="project" value="InterPro"/>
</dbReference>
<feature type="transmembrane region" description="Helical" evidence="7">
    <location>
        <begin position="154"/>
        <end position="173"/>
    </location>
</feature>
<keyword evidence="4 7" id="KW-0812">Transmembrane</keyword>
<evidence type="ECO:0000313" key="10">
    <source>
        <dbReference type="EMBL" id="BBB93321.1"/>
    </source>
</evidence>
<feature type="domain" description="Prepilin type IV endopeptidase peptidase" evidence="8">
    <location>
        <begin position="107"/>
        <end position="208"/>
    </location>
</feature>
<evidence type="ECO:0000256" key="4">
    <source>
        <dbReference type="ARBA" id="ARBA00022692"/>
    </source>
</evidence>
<dbReference type="InterPro" id="IPR010627">
    <property type="entry name" value="Prepilin_pept_A24_N"/>
</dbReference>
<feature type="transmembrane region" description="Helical" evidence="7">
    <location>
        <begin position="194"/>
        <end position="218"/>
    </location>
</feature>
<feature type="transmembrane region" description="Helical" evidence="7">
    <location>
        <begin position="6"/>
        <end position="28"/>
    </location>
</feature>
<dbReference type="Proteomes" id="UP000276437">
    <property type="component" value="Chromosome"/>
</dbReference>
<dbReference type="KEGG" id="mana:MAMMFC1_04033"/>
<evidence type="ECO:0000259" key="9">
    <source>
        <dbReference type="Pfam" id="PF06750"/>
    </source>
</evidence>